<dbReference type="GO" id="GO:0005829">
    <property type="term" value="C:cytosol"/>
    <property type="evidence" value="ECO:0007669"/>
    <property type="project" value="TreeGrafter"/>
</dbReference>
<dbReference type="NCBIfam" id="NF010724">
    <property type="entry name" value="PRK14126.1"/>
    <property type="match status" value="1"/>
</dbReference>
<evidence type="ECO:0000256" key="6">
    <source>
        <dbReference type="ARBA" id="ARBA00023306"/>
    </source>
</evidence>
<dbReference type="GO" id="GO:0030428">
    <property type="term" value="C:cell septum"/>
    <property type="evidence" value="ECO:0007669"/>
    <property type="project" value="TreeGrafter"/>
</dbReference>
<dbReference type="Gene3D" id="6.10.250.790">
    <property type="match status" value="1"/>
</dbReference>
<dbReference type="GO" id="GO:0000921">
    <property type="term" value="P:septin ring assembly"/>
    <property type="evidence" value="ECO:0007669"/>
    <property type="project" value="TreeGrafter"/>
</dbReference>
<evidence type="ECO:0000256" key="1">
    <source>
        <dbReference type="ARBA" id="ARBA00004496"/>
    </source>
</evidence>
<evidence type="ECO:0000313" key="11">
    <source>
        <dbReference type="Proteomes" id="UP000245998"/>
    </source>
</evidence>
<dbReference type="GO" id="GO:0043093">
    <property type="term" value="P:FtsZ-dependent cytokinesis"/>
    <property type="evidence" value="ECO:0007669"/>
    <property type="project" value="TreeGrafter"/>
</dbReference>
<dbReference type="GO" id="GO:0032153">
    <property type="term" value="C:cell division site"/>
    <property type="evidence" value="ECO:0007669"/>
    <property type="project" value="TreeGrafter"/>
</dbReference>
<dbReference type="EMBL" id="QCZG01000010">
    <property type="protein sequence ID" value="PWA12303.1"/>
    <property type="molecule type" value="Genomic_DNA"/>
</dbReference>
<keyword evidence="6" id="KW-0131">Cell cycle</keyword>
<keyword evidence="4 10" id="KW-0132">Cell division</keyword>
<dbReference type="InterPro" id="IPR036192">
    <property type="entry name" value="Cell_div_ZapA-like_sf"/>
</dbReference>
<dbReference type="PANTHER" id="PTHR34981">
    <property type="entry name" value="CELL DIVISION PROTEIN ZAPA"/>
    <property type="match status" value="1"/>
</dbReference>
<evidence type="ECO:0000256" key="7">
    <source>
        <dbReference type="ARBA" id="ARBA00024910"/>
    </source>
</evidence>
<dbReference type="AlphaFoldDB" id="A0A2U1K5N6"/>
<evidence type="ECO:0000256" key="5">
    <source>
        <dbReference type="ARBA" id="ARBA00023210"/>
    </source>
</evidence>
<dbReference type="RefSeq" id="WP_116554126.1">
    <property type="nucleotide sequence ID" value="NZ_QCZG01000010.1"/>
</dbReference>
<dbReference type="Pfam" id="PF05164">
    <property type="entry name" value="ZapA"/>
    <property type="match status" value="1"/>
</dbReference>
<dbReference type="OrthoDB" id="9808604at2"/>
<comment type="function">
    <text evidence="7">Activator of cell division through the inhibition of FtsZ GTPase activity, therefore promoting FtsZ assembly into bundles of protofilaments necessary for the formation of the division Z ring. It is recruited early at mid-cell but it is not essential for cell division.</text>
</comment>
<keyword evidence="3" id="KW-0963">Cytoplasm</keyword>
<evidence type="ECO:0000256" key="3">
    <source>
        <dbReference type="ARBA" id="ARBA00022490"/>
    </source>
</evidence>
<dbReference type="Proteomes" id="UP000245998">
    <property type="component" value="Unassembled WGS sequence"/>
</dbReference>
<dbReference type="InterPro" id="IPR007838">
    <property type="entry name" value="Cell_div_ZapA-like"/>
</dbReference>
<evidence type="ECO:0000256" key="4">
    <source>
        <dbReference type="ARBA" id="ARBA00022618"/>
    </source>
</evidence>
<accession>A0A2U1K5N6</accession>
<comment type="subunit">
    <text evidence="8">Homodimer. Interacts with FtsZ.</text>
</comment>
<keyword evidence="11" id="KW-1185">Reference proteome</keyword>
<evidence type="ECO:0000256" key="2">
    <source>
        <dbReference type="ARBA" id="ARBA00015195"/>
    </source>
</evidence>
<organism evidence="10 11">
    <name type="scientific">Pueribacillus theae</name>
    <dbReference type="NCBI Taxonomy" id="2171751"/>
    <lineage>
        <taxon>Bacteria</taxon>
        <taxon>Bacillati</taxon>
        <taxon>Bacillota</taxon>
        <taxon>Bacilli</taxon>
        <taxon>Bacillales</taxon>
        <taxon>Bacillaceae</taxon>
        <taxon>Pueribacillus</taxon>
    </lineage>
</organism>
<protein>
    <recommendedName>
        <fullName evidence="2">Cell division protein ZapA</fullName>
    </recommendedName>
    <alternativeName>
        <fullName evidence="9">Z ring-associated protein ZapA</fullName>
    </alternativeName>
</protein>
<comment type="subcellular location">
    <subcellularLocation>
        <location evidence="1">Cytoplasm</location>
    </subcellularLocation>
</comment>
<gene>
    <name evidence="10" type="primary">zapA</name>
    <name evidence="10" type="ORF">DCC39_06705</name>
</gene>
<name>A0A2U1K5N6_9BACI</name>
<dbReference type="GO" id="GO:0000917">
    <property type="term" value="P:division septum assembly"/>
    <property type="evidence" value="ECO:0007669"/>
    <property type="project" value="UniProtKB-KW"/>
</dbReference>
<dbReference type="SUPFAM" id="SSF102829">
    <property type="entry name" value="Cell division protein ZapA-like"/>
    <property type="match status" value="1"/>
</dbReference>
<proteinExistence type="predicted"/>
<dbReference type="InterPro" id="IPR053712">
    <property type="entry name" value="Bac_CellDiv_Activator"/>
</dbReference>
<sequence>MADDRQKSRTTVKIYDEQYTIVGYEDPQHIRKVARYVDEKMREIKETNPFLDTKKLAVLTAVNAVNEYMKLQNKQSEQLQKENEEDE</sequence>
<evidence type="ECO:0000313" key="10">
    <source>
        <dbReference type="EMBL" id="PWA12303.1"/>
    </source>
</evidence>
<comment type="caution">
    <text evidence="10">The sequence shown here is derived from an EMBL/GenBank/DDBJ whole genome shotgun (WGS) entry which is preliminary data.</text>
</comment>
<evidence type="ECO:0000256" key="9">
    <source>
        <dbReference type="ARBA" id="ARBA00033158"/>
    </source>
</evidence>
<evidence type="ECO:0000256" key="8">
    <source>
        <dbReference type="ARBA" id="ARBA00026068"/>
    </source>
</evidence>
<dbReference type="PANTHER" id="PTHR34981:SF1">
    <property type="entry name" value="CELL DIVISION PROTEIN ZAPA"/>
    <property type="match status" value="1"/>
</dbReference>
<keyword evidence="5" id="KW-0717">Septation</keyword>
<reference evidence="10 11" key="1">
    <citation type="submission" date="2018-04" db="EMBL/GenBank/DDBJ databases">
        <title>Camelliibacillus theae gen. nov., sp. nov., isolated from Pu'er tea.</title>
        <authorList>
            <person name="Niu L."/>
        </authorList>
    </citation>
    <scope>NUCLEOTIDE SEQUENCE [LARGE SCALE GENOMIC DNA]</scope>
    <source>
        <strain evidence="10 11">T8</strain>
    </source>
</reference>